<keyword evidence="3" id="KW-1185">Reference proteome</keyword>
<evidence type="ECO:0000313" key="2">
    <source>
        <dbReference type="EMBL" id="MCH94898.1"/>
    </source>
</evidence>
<dbReference type="Proteomes" id="UP000265520">
    <property type="component" value="Unassembled WGS sequence"/>
</dbReference>
<protein>
    <recommendedName>
        <fullName evidence="1">Retrovirus-related Pol polyprotein from transposon TNT 1-94-like beta-barrel domain-containing protein</fullName>
    </recommendedName>
</protein>
<evidence type="ECO:0000313" key="3">
    <source>
        <dbReference type="Proteomes" id="UP000265520"/>
    </source>
</evidence>
<dbReference type="InterPro" id="IPR054722">
    <property type="entry name" value="PolX-like_BBD"/>
</dbReference>
<dbReference type="Pfam" id="PF22936">
    <property type="entry name" value="Pol_BBD"/>
    <property type="match status" value="1"/>
</dbReference>
<accession>A0A392N7C7</accession>
<proteinExistence type="predicted"/>
<sequence>MAMGVEKDKRIQWILGSVWIDVNMVTNVTKWVVDSGATRYICANRDTVTSYTSVGDNEDQVYLGDSKTATVNGKGNVFMKLTSGKTLALSDVLHVPTIRVTLLCLY</sequence>
<evidence type="ECO:0000259" key="1">
    <source>
        <dbReference type="Pfam" id="PF22936"/>
    </source>
</evidence>
<gene>
    <name evidence="2" type="ORF">A2U01_0015868</name>
</gene>
<feature type="domain" description="Retrovirus-related Pol polyprotein from transposon TNT 1-94-like beta-barrel" evidence="1">
    <location>
        <begin position="31"/>
        <end position="104"/>
    </location>
</feature>
<organism evidence="2 3">
    <name type="scientific">Trifolium medium</name>
    <dbReference type="NCBI Taxonomy" id="97028"/>
    <lineage>
        <taxon>Eukaryota</taxon>
        <taxon>Viridiplantae</taxon>
        <taxon>Streptophyta</taxon>
        <taxon>Embryophyta</taxon>
        <taxon>Tracheophyta</taxon>
        <taxon>Spermatophyta</taxon>
        <taxon>Magnoliopsida</taxon>
        <taxon>eudicotyledons</taxon>
        <taxon>Gunneridae</taxon>
        <taxon>Pentapetalae</taxon>
        <taxon>rosids</taxon>
        <taxon>fabids</taxon>
        <taxon>Fabales</taxon>
        <taxon>Fabaceae</taxon>
        <taxon>Papilionoideae</taxon>
        <taxon>50 kb inversion clade</taxon>
        <taxon>NPAAA clade</taxon>
        <taxon>Hologalegina</taxon>
        <taxon>IRL clade</taxon>
        <taxon>Trifolieae</taxon>
        <taxon>Trifolium</taxon>
    </lineage>
</organism>
<comment type="caution">
    <text evidence="2">The sequence shown here is derived from an EMBL/GenBank/DDBJ whole genome shotgun (WGS) entry which is preliminary data.</text>
</comment>
<dbReference type="AlphaFoldDB" id="A0A392N7C7"/>
<dbReference type="PANTHER" id="PTHR47592">
    <property type="entry name" value="PBF68 PROTEIN"/>
    <property type="match status" value="1"/>
</dbReference>
<dbReference type="EMBL" id="LXQA010028439">
    <property type="protein sequence ID" value="MCH94898.1"/>
    <property type="molecule type" value="Genomic_DNA"/>
</dbReference>
<dbReference type="PANTHER" id="PTHR47592:SF27">
    <property type="entry name" value="OS08G0421700 PROTEIN"/>
    <property type="match status" value="1"/>
</dbReference>
<name>A0A392N7C7_9FABA</name>
<reference evidence="2 3" key="1">
    <citation type="journal article" date="2018" name="Front. Plant Sci.">
        <title>Red Clover (Trifolium pratense) and Zigzag Clover (T. medium) - A Picture of Genomic Similarities and Differences.</title>
        <authorList>
            <person name="Dluhosova J."/>
            <person name="Istvanek J."/>
            <person name="Nedelnik J."/>
            <person name="Repkova J."/>
        </authorList>
    </citation>
    <scope>NUCLEOTIDE SEQUENCE [LARGE SCALE GENOMIC DNA]</scope>
    <source>
        <strain evidence="3">cv. 10/8</strain>
        <tissue evidence="2">Leaf</tissue>
    </source>
</reference>